<dbReference type="PANTHER" id="PTHR23416">
    <property type="entry name" value="SIALIC ACID SYNTHASE-RELATED"/>
    <property type="match status" value="1"/>
</dbReference>
<dbReference type="EMBL" id="SEWG01000004">
    <property type="protein sequence ID" value="RYU90398.1"/>
    <property type="molecule type" value="Genomic_DNA"/>
</dbReference>
<dbReference type="SUPFAM" id="SSF51161">
    <property type="entry name" value="Trimeric LpxA-like enzymes"/>
    <property type="match status" value="1"/>
</dbReference>
<keyword evidence="4" id="KW-1185">Reference proteome</keyword>
<dbReference type="Pfam" id="PF00132">
    <property type="entry name" value="Hexapep"/>
    <property type="match status" value="1"/>
</dbReference>
<evidence type="ECO:0000256" key="1">
    <source>
        <dbReference type="ARBA" id="ARBA00007274"/>
    </source>
</evidence>
<protein>
    <submittedName>
        <fullName evidence="3">Acyltransferase</fullName>
    </submittedName>
</protein>
<dbReference type="OrthoDB" id="9801697at2"/>
<dbReference type="Proteomes" id="UP000293331">
    <property type="component" value="Unassembled WGS sequence"/>
</dbReference>
<accession>A0A4Q5LL93</accession>
<dbReference type="Gene3D" id="2.160.10.10">
    <property type="entry name" value="Hexapeptide repeat proteins"/>
    <property type="match status" value="1"/>
</dbReference>
<evidence type="ECO:0000256" key="2">
    <source>
        <dbReference type="ARBA" id="ARBA00022679"/>
    </source>
</evidence>
<dbReference type="AlphaFoldDB" id="A0A4Q5LL93"/>
<dbReference type="CDD" id="cd04647">
    <property type="entry name" value="LbH_MAT_like"/>
    <property type="match status" value="1"/>
</dbReference>
<dbReference type="InterPro" id="IPR051159">
    <property type="entry name" value="Hexapeptide_acetyltransf"/>
</dbReference>
<evidence type="ECO:0000313" key="3">
    <source>
        <dbReference type="EMBL" id="RYU90398.1"/>
    </source>
</evidence>
<dbReference type="InterPro" id="IPR011004">
    <property type="entry name" value="Trimer_LpxA-like_sf"/>
</dbReference>
<dbReference type="PANTHER" id="PTHR23416:SF23">
    <property type="entry name" value="ACETYLTRANSFERASE C18B11.09C-RELATED"/>
    <property type="match status" value="1"/>
</dbReference>
<sequence length="177" mass="19028">MKDFAIASFEFLSSIVFALPRHKFLNFFKANFLRLLGSKVGKRITFYPGIKLSPGNNLILGDHVDLAWGVLVTTSGGVEIGDRTLVGYNTMIFSANHVIPPGIDKIFYAGHDKRKVTIANDVWIGAGCIILPGVTIGEGAVIAGGSVVTKNVEPFTMVGGIPAKLIKKRNEADNTIV</sequence>
<comment type="caution">
    <text evidence="3">The sequence shown here is derived from an EMBL/GenBank/DDBJ whole genome shotgun (WGS) entry which is preliminary data.</text>
</comment>
<keyword evidence="2 3" id="KW-0808">Transferase</keyword>
<dbReference type="GO" id="GO:0008374">
    <property type="term" value="F:O-acyltransferase activity"/>
    <property type="evidence" value="ECO:0007669"/>
    <property type="project" value="TreeGrafter"/>
</dbReference>
<keyword evidence="3" id="KW-0012">Acyltransferase</keyword>
<reference evidence="3 4" key="1">
    <citation type="submission" date="2019-02" db="EMBL/GenBank/DDBJ databases">
        <title>Bacterial novel species Mucilaginibacter sp. 17JY9-4 isolated from soil.</title>
        <authorList>
            <person name="Jung H.-Y."/>
        </authorList>
    </citation>
    <scope>NUCLEOTIDE SEQUENCE [LARGE SCALE GENOMIC DNA]</scope>
    <source>
        <strain evidence="3 4">17JY9-4</strain>
    </source>
</reference>
<gene>
    <name evidence="3" type="ORF">EWM62_11825</name>
</gene>
<dbReference type="GO" id="GO:0005829">
    <property type="term" value="C:cytosol"/>
    <property type="evidence" value="ECO:0007669"/>
    <property type="project" value="TreeGrafter"/>
</dbReference>
<comment type="similarity">
    <text evidence="1">Belongs to the transferase hexapeptide repeat family.</text>
</comment>
<evidence type="ECO:0000313" key="4">
    <source>
        <dbReference type="Proteomes" id="UP000293331"/>
    </source>
</evidence>
<dbReference type="InterPro" id="IPR001451">
    <property type="entry name" value="Hexapep"/>
</dbReference>
<organism evidence="3 4">
    <name type="scientific">Mucilaginibacter terrigena</name>
    <dbReference type="NCBI Taxonomy" id="2492395"/>
    <lineage>
        <taxon>Bacteria</taxon>
        <taxon>Pseudomonadati</taxon>
        <taxon>Bacteroidota</taxon>
        <taxon>Sphingobacteriia</taxon>
        <taxon>Sphingobacteriales</taxon>
        <taxon>Sphingobacteriaceae</taxon>
        <taxon>Mucilaginibacter</taxon>
    </lineage>
</organism>
<proteinExistence type="inferred from homology"/>
<name>A0A4Q5LL93_9SPHI</name>